<reference evidence="4 5" key="1">
    <citation type="journal article" date="2015" name="Nature">
        <title>rRNA introns, odd ribosomes, and small enigmatic genomes across a large radiation of phyla.</title>
        <authorList>
            <person name="Brown C.T."/>
            <person name="Hug L.A."/>
            <person name="Thomas B.C."/>
            <person name="Sharon I."/>
            <person name="Castelle C.J."/>
            <person name="Singh A."/>
            <person name="Wilkins M.J."/>
            <person name="Williams K.H."/>
            <person name="Banfield J.F."/>
        </authorList>
    </citation>
    <scope>NUCLEOTIDE SEQUENCE [LARGE SCALE GENOMIC DNA]</scope>
</reference>
<sequence>MGTMGSGKTTAVKLLANHLKFHLLEENFGTNAFLPKFYQDMERWAFHSQAFFLLEKVSQILGIPKLLSSRSVVQDTLLQQDVFSYAKAQHVLGHMDDDEWRLYQKIYRSFEPYFPRPDLLIYLETSLTVLRDRIKSRARTYEQSIPNKYLELLDDLNHKWLSENKTIPVIIVKTDGINIVRNKKAQTEFVVLIKKRLKYG</sequence>
<feature type="domain" description="Deoxynucleoside kinase" evidence="3">
    <location>
        <begin position="2"/>
        <end position="195"/>
    </location>
</feature>
<proteinExistence type="predicted"/>
<dbReference type="InterPro" id="IPR050566">
    <property type="entry name" value="Deoxyribonucleoside_kinase"/>
</dbReference>
<dbReference type="AlphaFoldDB" id="A0A0G1FI78"/>
<dbReference type="CDD" id="cd01673">
    <property type="entry name" value="dNK"/>
    <property type="match status" value="1"/>
</dbReference>
<name>A0A0G1FI78_9BACT</name>
<dbReference type="Pfam" id="PF01712">
    <property type="entry name" value="dNK"/>
    <property type="match status" value="1"/>
</dbReference>
<evidence type="ECO:0000313" key="4">
    <source>
        <dbReference type="EMBL" id="KKS86563.1"/>
    </source>
</evidence>
<keyword evidence="4" id="KW-0418">Kinase</keyword>
<protein>
    <submittedName>
        <fullName evidence="4">Deoxyadenosine kinase</fullName>
    </submittedName>
</protein>
<gene>
    <name evidence="4" type="ORF">UV61_C0008G0016</name>
</gene>
<dbReference type="InterPro" id="IPR027417">
    <property type="entry name" value="P-loop_NTPase"/>
</dbReference>
<comment type="caution">
    <text evidence="4">The sequence shown here is derived from an EMBL/GenBank/DDBJ whole genome shotgun (WGS) entry which is preliminary data.</text>
</comment>
<dbReference type="PANTHER" id="PTHR10513:SF35">
    <property type="entry name" value="DEOXYADENOSINE KINASE"/>
    <property type="match status" value="1"/>
</dbReference>
<dbReference type="Gene3D" id="3.40.50.300">
    <property type="entry name" value="P-loop containing nucleotide triphosphate hydrolases"/>
    <property type="match status" value="1"/>
</dbReference>
<feature type="active site" description="Proton acceptor" evidence="1">
    <location>
        <position position="75"/>
    </location>
</feature>
<dbReference type="GO" id="GO:0019136">
    <property type="term" value="F:deoxynucleoside kinase activity"/>
    <property type="evidence" value="ECO:0007669"/>
    <property type="project" value="InterPro"/>
</dbReference>
<evidence type="ECO:0000256" key="1">
    <source>
        <dbReference type="PIRSR" id="PIRSR000705-1"/>
    </source>
</evidence>
<keyword evidence="2" id="KW-0547">Nucleotide-binding</keyword>
<feature type="binding site" evidence="2">
    <location>
        <begin position="133"/>
        <end position="137"/>
    </location>
    <ligand>
        <name>ATP</name>
        <dbReference type="ChEBI" id="CHEBI:30616"/>
    </ligand>
</feature>
<keyword evidence="4" id="KW-0808">Transferase</keyword>
<dbReference type="PIRSF" id="PIRSF000705">
    <property type="entry name" value="DNK"/>
    <property type="match status" value="1"/>
</dbReference>
<dbReference type="InterPro" id="IPR031314">
    <property type="entry name" value="DNK_dom"/>
</dbReference>
<feature type="binding site" evidence="2">
    <location>
        <begin position="2"/>
        <end position="10"/>
    </location>
    <ligand>
        <name>ATP</name>
        <dbReference type="ChEBI" id="CHEBI:30616"/>
    </ligand>
</feature>
<accession>A0A0G1FI78</accession>
<evidence type="ECO:0000256" key="2">
    <source>
        <dbReference type="PIRSR" id="PIRSR000705-3"/>
    </source>
</evidence>
<dbReference type="STRING" id="1618446.UV61_C0008G0016"/>
<dbReference type="GO" id="GO:0005524">
    <property type="term" value="F:ATP binding"/>
    <property type="evidence" value="ECO:0007669"/>
    <property type="project" value="UniProtKB-KW"/>
</dbReference>
<keyword evidence="2" id="KW-0067">ATP-binding</keyword>
<organism evidence="4 5">
    <name type="scientific">Candidatus Gottesmanbacteria bacterium GW2011_GWB1_43_11</name>
    <dbReference type="NCBI Taxonomy" id="1618446"/>
    <lineage>
        <taxon>Bacteria</taxon>
        <taxon>Candidatus Gottesmaniibacteriota</taxon>
    </lineage>
</organism>
<dbReference type="SUPFAM" id="SSF52540">
    <property type="entry name" value="P-loop containing nucleoside triphosphate hydrolases"/>
    <property type="match status" value="1"/>
</dbReference>
<dbReference type="InterPro" id="IPR002624">
    <property type="entry name" value="DCK/DGK"/>
</dbReference>
<dbReference type="EMBL" id="LCFD01000008">
    <property type="protein sequence ID" value="KKS86563.1"/>
    <property type="molecule type" value="Genomic_DNA"/>
</dbReference>
<evidence type="ECO:0000259" key="3">
    <source>
        <dbReference type="Pfam" id="PF01712"/>
    </source>
</evidence>
<dbReference type="PANTHER" id="PTHR10513">
    <property type="entry name" value="DEOXYNUCLEOSIDE KINASE"/>
    <property type="match status" value="1"/>
</dbReference>
<dbReference type="GO" id="GO:0005737">
    <property type="term" value="C:cytoplasm"/>
    <property type="evidence" value="ECO:0007669"/>
    <property type="project" value="TreeGrafter"/>
</dbReference>
<evidence type="ECO:0000313" key="5">
    <source>
        <dbReference type="Proteomes" id="UP000034050"/>
    </source>
</evidence>
<dbReference type="Proteomes" id="UP000034050">
    <property type="component" value="Unassembled WGS sequence"/>
</dbReference>